<name>A0A2A9NRA4_9AGAR</name>
<reference evidence="1 2" key="1">
    <citation type="submission" date="2014-02" db="EMBL/GenBank/DDBJ databases">
        <title>Transposable element dynamics among asymbiotic and ectomycorrhizal Amanita fungi.</title>
        <authorList>
            <consortium name="DOE Joint Genome Institute"/>
            <person name="Hess J."/>
            <person name="Skrede I."/>
            <person name="Wolfe B."/>
            <person name="LaButti K."/>
            <person name="Ohm R.A."/>
            <person name="Grigoriev I.V."/>
            <person name="Pringle A."/>
        </authorList>
    </citation>
    <scope>NUCLEOTIDE SEQUENCE [LARGE SCALE GENOMIC DNA]</scope>
    <source>
        <strain evidence="1 2">SKay4041</strain>
    </source>
</reference>
<dbReference type="EMBL" id="KZ302007">
    <property type="protein sequence ID" value="PFH50286.1"/>
    <property type="molecule type" value="Genomic_DNA"/>
</dbReference>
<sequence>MSFTTGVYLVYHQNPQNKEYYLVGRDFYETPVNLDPKPLYNKIDNAEPVNTFEQ</sequence>
<proteinExistence type="predicted"/>
<dbReference type="AlphaFoldDB" id="A0A2A9NRA4"/>
<gene>
    <name evidence="1" type="ORF">AMATHDRAFT_61334</name>
</gene>
<protein>
    <submittedName>
        <fullName evidence="1">Uncharacterized protein</fullName>
    </submittedName>
</protein>
<organism evidence="1 2">
    <name type="scientific">Amanita thiersii Skay4041</name>
    <dbReference type="NCBI Taxonomy" id="703135"/>
    <lineage>
        <taxon>Eukaryota</taxon>
        <taxon>Fungi</taxon>
        <taxon>Dikarya</taxon>
        <taxon>Basidiomycota</taxon>
        <taxon>Agaricomycotina</taxon>
        <taxon>Agaricomycetes</taxon>
        <taxon>Agaricomycetidae</taxon>
        <taxon>Agaricales</taxon>
        <taxon>Pluteineae</taxon>
        <taxon>Amanitaceae</taxon>
        <taxon>Amanita</taxon>
    </lineage>
</organism>
<evidence type="ECO:0000313" key="2">
    <source>
        <dbReference type="Proteomes" id="UP000242287"/>
    </source>
</evidence>
<keyword evidence="2" id="KW-1185">Reference proteome</keyword>
<dbReference type="Proteomes" id="UP000242287">
    <property type="component" value="Unassembled WGS sequence"/>
</dbReference>
<evidence type="ECO:0000313" key="1">
    <source>
        <dbReference type="EMBL" id="PFH50286.1"/>
    </source>
</evidence>
<accession>A0A2A9NRA4</accession>